<reference evidence="4 5" key="1">
    <citation type="submission" date="2021-04" db="EMBL/GenBank/DDBJ databases">
        <title>Draft genome sequence of Paenibacillus cisolokensis, LC2-13A.</title>
        <authorList>
            <person name="Uke A."/>
            <person name="Chhe C."/>
            <person name="Baramee S."/>
            <person name="Kosugi A."/>
        </authorList>
    </citation>
    <scope>NUCLEOTIDE SEQUENCE [LARGE SCALE GENOMIC DNA]</scope>
    <source>
        <strain evidence="4 5">LC2-13A</strain>
    </source>
</reference>
<comment type="caution">
    <text evidence="4">The sequence shown here is derived from an EMBL/GenBank/DDBJ whole genome shotgun (WGS) entry which is preliminary data.</text>
</comment>
<evidence type="ECO:0000313" key="5">
    <source>
        <dbReference type="Proteomes" id="UP000680304"/>
    </source>
</evidence>
<evidence type="ECO:0000313" key="4">
    <source>
        <dbReference type="EMBL" id="GIQ66118.1"/>
    </source>
</evidence>
<dbReference type="InterPro" id="IPR031330">
    <property type="entry name" value="Gly_Hdrlase_35_cat"/>
</dbReference>
<gene>
    <name evidence="4" type="ORF">PACILC2_46860</name>
</gene>
<feature type="domain" description="Glycoside hydrolase 35 catalytic" evidence="3">
    <location>
        <begin position="2"/>
        <end position="175"/>
    </location>
</feature>
<evidence type="ECO:0000259" key="3">
    <source>
        <dbReference type="Pfam" id="PF01301"/>
    </source>
</evidence>
<name>A0ABQ4ND15_9BACL</name>
<dbReference type="Gene3D" id="3.20.20.80">
    <property type="entry name" value="Glycosidases"/>
    <property type="match status" value="1"/>
</dbReference>
<proteinExistence type="inferred from homology"/>
<dbReference type="InterPro" id="IPR001944">
    <property type="entry name" value="Glycoside_Hdrlase_35"/>
</dbReference>
<evidence type="ECO:0000256" key="2">
    <source>
        <dbReference type="RuleBase" id="RU003679"/>
    </source>
</evidence>
<dbReference type="SUPFAM" id="SSF49785">
    <property type="entry name" value="Galactose-binding domain-like"/>
    <property type="match status" value="1"/>
</dbReference>
<dbReference type="PANTHER" id="PTHR23421">
    <property type="entry name" value="BETA-GALACTOSIDASE RELATED"/>
    <property type="match status" value="1"/>
</dbReference>
<dbReference type="InterPro" id="IPR008979">
    <property type="entry name" value="Galactose-bd-like_sf"/>
</dbReference>
<dbReference type="Proteomes" id="UP000680304">
    <property type="component" value="Unassembled WGS sequence"/>
</dbReference>
<dbReference type="Pfam" id="PF01301">
    <property type="entry name" value="Glyco_hydro_35"/>
    <property type="match status" value="1"/>
</dbReference>
<evidence type="ECO:0000256" key="1">
    <source>
        <dbReference type="ARBA" id="ARBA00009809"/>
    </source>
</evidence>
<sequence length="789" mass="84595">MPILKANQAGEGGTVIAVQLDNELDFYGCGDPRGYMSALRDMALECGITVPLFACAGQGGIVQATGLADGVMPTCNFYPDNRDPELEAKVLHYRALLEERGYPLLVTETNRSHTLLRRLLSCGVKLLGPYLQVSGTDFGFTNATNNWGRPLAFLTSDYDFGGMISPEGHIREEAYEGRLLSRLIAAYGAPLARAAAAGVRPALAGQAVGVAGPAALKLHGGGSLLFLTNLTDDDKTVTAAVPGAEEAGREPATITIPAGKSVALPYGVPLSIWGFAGTIVSSTAELHMAVTGTEGAALAFHAEGEGTVVLRLEEPAVIAAEHASAIRRDGDVVVTFDSGREARCLIRFQDGRLLRLIMTNRLKALYMDELKEDGSVRLVKPPQRSNAAEQAVQEWRRCDVPPALPTAGPDGCKKLASPSWLETEGIYRGYAWYGATVPSRPGRPPVKGVLIRRGSDVISLYADGRYAGTVVPGGSSRYVPLAAEAPVERLAARTEIWGHSNFDDIRLPGLRLSAMKGMKGMAAITDVRNVSGNWRVRRTAGPAGQAEPEDGIDSGLLPVVSFGGWLSADHPARECYSRTVPTSEAADSWTLHFDGLQSLVRLYVNGRDTGEVNPFDPYVDITPYVVPGRPVKLTVYAERMLGLPAGKVLLYEGVEAADWTLGAAGERELLAQAVDVRDRAALAEFPLELEPGGTAWLYGTCDNSAGGKGWRVRVDGSGLKLTVWMEGRIVGRIWTPGGDARPIMTGGSPDTFYLPGVWFRDRRAELCLWLEAVDRSRPGRLNALTFVSV</sequence>
<dbReference type="Gene3D" id="2.60.120.260">
    <property type="entry name" value="Galactose-binding domain-like"/>
    <property type="match status" value="2"/>
</dbReference>
<organism evidence="4 5">
    <name type="scientific">Paenibacillus cisolokensis</name>
    <dbReference type="NCBI Taxonomy" id="1658519"/>
    <lineage>
        <taxon>Bacteria</taxon>
        <taxon>Bacillati</taxon>
        <taxon>Bacillota</taxon>
        <taxon>Bacilli</taxon>
        <taxon>Bacillales</taxon>
        <taxon>Paenibacillaceae</taxon>
        <taxon>Paenibacillus</taxon>
    </lineage>
</organism>
<accession>A0ABQ4ND15</accession>
<protein>
    <recommendedName>
        <fullName evidence="3">Glycoside hydrolase 35 catalytic domain-containing protein</fullName>
    </recommendedName>
</protein>
<keyword evidence="5" id="KW-1185">Reference proteome</keyword>
<dbReference type="SUPFAM" id="SSF51445">
    <property type="entry name" value="(Trans)glycosidases"/>
    <property type="match status" value="1"/>
</dbReference>
<dbReference type="InterPro" id="IPR017853">
    <property type="entry name" value="GH"/>
</dbReference>
<comment type="similarity">
    <text evidence="1 2">Belongs to the glycosyl hydrolase 35 family.</text>
</comment>
<dbReference type="EMBL" id="BOVJ01000165">
    <property type="protein sequence ID" value="GIQ66118.1"/>
    <property type="molecule type" value="Genomic_DNA"/>
</dbReference>